<feature type="compositionally biased region" description="Gly residues" evidence="9">
    <location>
        <begin position="250"/>
        <end position="278"/>
    </location>
</feature>
<protein>
    <submittedName>
        <fullName evidence="11">MIP family channel protein</fullName>
    </submittedName>
</protein>
<evidence type="ECO:0000313" key="12">
    <source>
        <dbReference type="Proteomes" id="UP001156398"/>
    </source>
</evidence>
<evidence type="ECO:0000256" key="7">
    <source>
        <dbReference type="ARBA" id="ARBA00023136"/>
    </source>
</evidence>
<dbReference type="InterPro" id="IPR034294">
    <property type="entry name" value="Aquaporin_transptr"/>
</dbReference>
<evidence type="ECO:0000256" key="9">
    <source>
        <dbReference type="SAM" id="MobiDB-lite"/>
    </source>
</evidence>
<feature type="transmembrane region" description="Helical" evidence="10">
    <location>
        <begin position="79"/>
        <end position="103"/>
    </location>
</feature>
<dbReference type="SUPFAM" id="SSF81338">
    <property type="entry name" value="Aquaporin-like"/>
    <property type="match status" value="1"/>
</dbReference>
<sequence>MDRRTIVSEFVGTLLYVFFAVGSLVVAAQYVGAVGVALTFGLVLVGLAYVFGAISGCHLNPAVTLGALLARRMSPMTAIGYWVAQFVGAIAGAALLLLLAKQIPGLRTDGAFGSNGYGTRSAVGINTGGAFLIEVAMTFLLVLVYLAVTRKVALNGFGALAVGLTLAVVHLIGIPLTGTGVNPARSLGPAVFAGGAALSQLWLFIVAPLVGGILAALVSMLTHPHGAVPVVNEGQQGPVGGLTGDDTTGTGTGTGVGTGTGTGATTGPGVTAGAGGGRRWGHHR</sequence>
<evidence type="ECO:0000256" key="1">
    <source>
        <dbReference type="ARBA" id="ARBA00004651"/>
    </source>
</evidence>
<evidence type="ECO:0000256" key="5">
    <source>
        <dbReference type="ARBA" id="ARBA00022692"/>
    </source>
</evidence>
<keyword evidence="3 8" id="KW-0813">Transport</keyword>
<keyword evidence="6 10" id="KW-1133">Transmembrane helix</keyword>
<evidence type="ECO:0000256" key="10">
    <source>
        <dbReference type="SAM" id="Phobius"/>
    </source>
</evidence>
<comment type="similarity">
    <text evidence="2 8">Belongs to the MIP/aquaporin (TC 1.A.8) family.</text>
</comment>
<dbReference type="PROSITE" id="PS00221">
    <property type="entry name" value="MIP"/>
    <property type="match status" value="1"/>
</dbReference>
<keyword evidence="7 10" id="KW-0472">Membrane</keyword>
<evidence type="ECO:0000256" key="2">
    <source>
        <dbReference type="ARBA" id="ARBA00006175"/>
    </source>
</evidence>
<keyword evidence="12" id="KW-1185">Reference proteome</keyword>
<keyword evidence="5 8" id="KW-0812">Transmembrane</keyword>
<dbReference type="RefSeq" id="WP_271322556.1">
    <property type="nucleotide sequence ID" value="NZ_JAAGKO020000044.1"/>
</dbReference>
<dbReference type="InterPro" id="IPR022357">
    <property type="entry name" value="MIP_CS"/>
</dbReference>
<name>A0ABT6W5N0_9ACTN</name>
<keyword evidence="4" id="KW-1003">Cell membrane</keyword>
<gene>
    <name evidence="11" type="ORF">POF43_025545</name>
</gene>
<organism evidence="11 12">
    <name type="scientific">Streptantibioticus silvisoli</name>
    <dbReference type="NCBI Taxonomy" id="2705255"/>
    <lineage>
        <taxon>Bacteria</taxon>
        <taxon>Bacillati</taxon>
        <taxon>Actinomycetota</taxon>
        <taxon>Actinomycetes</taxon>
        <taxon>Kitasatosporales</taxon>
        <taxon>Streptomycetaceae</taxon>
        <taxon>Streptantibioticus</taxon>
    </lineage>
</organism>
<evidence type="ECO:0000313" key="11">
    <source>
        <dbReference type="EMBL" id="MDI5966052.1"/>
    </source>
</evidence>
<evidence type="ECO:0000256" key="8">
    <source>
        <dbReference type="RuleBase" id="RU000477"/>
    </source>
</evidence>
<dbReference type="InterPro" id="IPR023271">
    <property type="entry name" value="Aquaporin-like"/>
</dbReference>
<feature type="transmembrane region" description="Helical" evidence="10">
    <location>
        <begin position="123"/>
        <end position="148"/>
    </location>
</feature>
<dbReference type="NCBIfam" id="TIGR00861">
    <property type="entry name" value="MIP"/>
    <property type="match status" value="1"/>
</dbReference>
<dbReference type="Gene3D" id="1.20.1080.10">
    <property type="entry name" value="Glycerol uptake facilitator protein"/>
    <property type="match status" value="1"/>
</dbReference>
<comment type="subcellular location">
    <subcellularLocation>
        <location evidence="1">Cell membrane</location>
        <topology evidence="1">Multi-pass membrane protein</topology>
    </subcellularLocation>
</comment>
<feature type="transmembrane region" description="Helical" evidence="10">
    <location>
        <begin position="160"/>
        <end position="181"/>
    </location>
</feature>
<dbReference type="PANTHER" id="PTHR19139">
    <property type="entry name" value="AQUAPORIN TRANSPORTER"/>
    <property type="match status" value="1"/>
</dbReference>
<dbReference type="EMBL" id="JAAGKO020000044">
    <property type="protein sequence ID" value="MDI5966052.1"/>
    <property type="molecule type" value="Genomic_DNA"/>
</dbReference>
<dbReference type="PRINTS" id="PR00783">
    <property type="entry name" value="MINTRINSICP"/>
</dbReference>
<feature type="transmembrane region" description="Helical" evidence="10">
    <location>
        <begin position="37"/>
        <end position="59"/>
    </location>
</feature>
<dbReference type="Proteomes" id="UP001156398">
    <property type="component" value="Unassembled WGS sequence"/>
</dbReference>
<feature type="transmembrane region" description="Helical" evidence="10">
    <location>
        <begin position="12"/>
        <end position="31"/>
    </location>
</feature>
<reference evidence="11 12" key="1">
    <citation type="submission" date="2023-05" db="EMBL/GenBank/DDBJ databases">
        <title>Streptantibioticus silvisoli sp. nov., acidotolerant actinomycetes 1 from pine litter.</title>
        <authorList>
            <person name="Swiecimska M."/>
            <person name="Golinska P."/>
            <person name="Sangal V."/>
            <person name="Wachnowicz B."/>
            <person name="Goodfellow M."/>
        </authorList>
    </citation>
    <scope>NUCLEOTIDE SEQUENCE [LARGE SCALE GENOMIC DNA]</scope>
    <source>
        <strain evidence="11 12">SL54</strain>
    </source>
</reference>
<evidence type="ECO:0000256" key="3">
    <source>
        <dbReference type="ARBA" id="ARBA00022448"/>
    </source>
</evidence>
<dbReference type="InterPro" id="IPR000425">
    <property type="entry name" value="MIP"/>
</dbReference>
<dbReference type="PANTHER" id="PTHR19139:SF199">
    <property type="entry name" value="MIP17260P"/>
    <property type="match status" value="1"/>
</dbReference>
<dbReference type="Pfam" id="PF00230">
    <property type="entry name" value="MIP"/>
    <property type="match status" value="1"/>
</dbReference>
<feature type="region of interest" description="Disordered" evidence="9">
    <location>
        <begin position="232"/>
        <end position="284"/>
    </location>
</feature>
<comment type="caution">
    <text evidence="11">The sequence shown here is derived from an EMBL/GenBank/DDBJ whole genome shotgun (WGS) entry which is preliminary data.</text>
</comment>
<evidence type="ECO:0000256" key="4">
    <source>
        <dbReference type="ARBA" id="ARBA00022475"/>
    </source>
</evidence>
<evidence type="ECO:0000256" key="6">
    <source>
        <dbReference type="ARBA" id="ARBA00022989"/>
    </source>
</evidence>
<feature type="transmembrane region" description="Helical" evidence="10">
    <location>
        <begin position="201"/>
        <end position="221"/>
    </location>
</feature>
<proteinExistence type="inferred from homology"/>
<accession>A0ABT6W5N0</accession>